<dbReference type="CTD" id="81691"/>
<dbReference type="OrthoDB" id="3996471at2759"/>
<proteinExistence type="inferred from homology"/>
<evidence type="ECO:0000256" key="3">
    <source>
        <dbReference type="ARBA" id="ARBA00022722"/>
    </source>
</evidence>
<dbReference type="GO" id="GO:0003676">
    <property type="term" value="F:nucleic acid binding"/>
    <property type="evidence" value="ECO:0007669"/>
    <property type="project" value="InterPro"/>
</dbReference>
<name>A0A1W4X9I9_AGRPL</name>
<keyword evidence="3" id="KW-0540">Nuclease</keyword>
<evidence type="ECO:0000259" key="8">
    <source>
        <dbReference type="SMART" id="SM00479"/>
    </source>
</evidence>
<accession>A0A1W4X9I9</accession>
<evidence type="ECO:0000256" key="1">
    <source>
        <dbReference type="ARBA" id="ARBA00004123"/>
    </source>
</evidence>
<dbReference type="InParanoid" id="A0A1W4X9I9"/>
<keyword evidence="6" id="KW-0539">Nucleus</keyword>
<reference evidence="10" key="1">
    <citation type="submission" date="2025-08" db="UniProtKB">
        <authorList>
            <consortium name="RefSeq"/>
        </authorList>
    </citation>
    <scope>IDENTIFICATION</scope>
</reference>
<evidence type="ECO:0000256" key="7">
    <source>
        <dbReference type="SAM" id="SignalP"/>
    </source>
</evidence>
<evidence type="ECO:0000313" key="10">
    <source>
        <dbReference type="RefSeq" id="XP_018332699.1"/>
    </source>
</evidence>
<gene>
    <name evidence="10" type="primary">LOC108742136</name>
</gene>
<evidence type="ECO:0000256" key="4">
    <source>
        <dbReference type="ARBA" id="ARBA00022801"/>
    </source>
</evidence>
<dbReference type="GO" id="GO:0004527">
    <property type="term" value="F:exonuclease activity"/>
    <property type="evidence" value="ECO:0007669"/>
    <property type="project" value="UniProtKB-KW"/>
</dbReference>
<evidence type="ECO:0000313" key="9">
    <source>
        <dbReference type="Proteomes" id="UP000192223"/>
    </source>
</evidence>
<dbReference type="GO" id="GO:0005634">
    <property type="term" value="C:nucleus"/>
    <property type="evidence" value="ECO:0007669"/>
    <property type="project" value="UniProtKB-SubCell"/>
</dbReference>
<feature type="signal peptide" evidence="7">
    <location>
        <begin position="1"/>
        <end position="18"/>
    </location>
</feature>
<dbReference type="Gene3D" id="3.30.420.10">
    <property type="entry name" value="Ribonuclease H-like superfamily/Ribonuclease H"/>
    <property type="match status" value="1"/>
</dbReference>
<dbReference type="PANTHER" id="PTHR12801">
    <property type="entry name" value="RNA EXONUCLEASE REXO1 / RECO3 FAMILY MEMBER-RELATED"/>
    <property type="match status" value="1"/>
</dbReference>
<organism evidence="9 10">
    <name type="scientific">Agrilus planipennis</name>
    <name type="common">Emerald ash borer</name>
    <name type="synonym">Agrilus marcopoli</name>
    <dbReference type="NCBI Taxonomy" id="224129"/>
    <lineage>
        <taxon>Eukaryota</taxon>
        <taxon>Metazoa</taxon>
        <taxon>Ecdysozoa</taxon>
        <taxon>Arthropoda</taxon>
        <taxon>Hexapoda</taxon>
        <taxon>Insecta</taxon>
        <taxon>Pterygota</taxon>
        <taxon>Neoptera</taxon>
        <taxon>Endopterygota</taxon>
        <taxon>Coleoptera</taxon>
        <taxon>Polyphaga</taxon>
        <taxon>Elateriformia</taxon>
        <taxon>Buprestoidea</taxon>
        <taxon>Buprestidae</taxon>
        <taxon>Agrilinae</taxon>
        <taxon>Agrilus</taxon>
    </lineage>
</organism>
<comment type="subcellular location">
    <subcellularLocation>
        <location evidence="1">Nucleus</location>
    </subcellularLocation>
</comment>
<dbReference type="Proteomes" id="UP000192223">
    <property type="component" value="Unplaced"/>
</dbReference>
<dbReference type="InterPro" id="IPR013520">
    <property type="entry name" value="Ribonucl_H"/>
</dbReference>
<keyword evidence="9" id="KW-1185">Reference proteome</keyword>
<dbReference type="Pfam" id="PF00929">
    <property type="entry name" value="RNase_T"/>
    <property type="match status" value="1"/>
</dbReference>
<dbReference type="InterPro" id="IPR047021">
    <property type="entry name" value="REXO1/3/4-like"/>
</dbReference>
<dbReference type="FunFam" id="3.30.420.10:FF:000019">
    <property type="entry name" value="RNA exonuclease NEF-sp"/>
    <property type="match status" value="1"/>
</dbReference>
<dbReference type="AlphaFoldDB" id="A0A1W4X9I9"/>
<dbReference type="STRING" id="224129.A0A1W4X9I9"/>
<dbReference type="InterPro" id="IPR034922">
    <property type="entry name" value="REX1-like_exo"/>
</dbReference>
<dbReference type="RefSeq" id="XP_018332699.1">
    <property type="nucleotide sequence ID" value="XM_018477197.1"/>
</dbReference>
<dbReference type="KEGG" id="apln:108742136"/>
<dbReference type="GeneID" id="108742136"/>
<dbReference type="InterPro" id="IPR036397">
    <property type="entry name" value="RNaseH_sf"/>
</dbReference>
<keyword evidence="4" id="KW-0378">Hydrolase</keyword>
<dbReference type="FunCoup" id="A0A1W4X9I9">
    <property type="interactions" value="587"/>
</dbReference>
<comment type="similarity">
    <text evidence="2">Belongs to the REXO1/REXO3 family.</text>
</comment>
<dbReference type="PANTHER" id="PTHR12801:SF82">
    <property type="entry name" value="RNA EXONUCLEASE 5"/>
    <property type="match status" value="1"/>
</dbReference>
<dbReference type="CDD" id="cd06145">
    <property type="entry name" value="REX1_like"/>
    <property type="match status" value="1"/>
</dbReference>
<keyword evidence="5 10" id="KW-0269">Exonuclease</keyword>
<keyword evidence="7" id="KW-0732">Signal</keyword>
<feature type="domain" description="Exonuclease" evidence="8">
    <location>
        <begin position="191"/>
        <end position="351"/>
    </location>
</feature>
<feature type="chain" id="PRO_5010708026" evidence="7">
    <location>
        <begin position="19"/>
        <end position="504"/>
    </location>
</feature>
<evidence type="ECO:0000256" key="6">
    <source>
        <dbReference type="ARBA" id="ARBA00023242"/>
    </source>
</evidence>
<sequence>MPLLFLDIQHLLLYCLLGHHSPYSPARWCQLERFPKIQQTNVLIIDNISLYHYHAYESCFPFLSGSFQHKLEVVAPFAYKGDIVTDLLMVPLTTTQVRKYVTEFGTLEDAVVKSGEVYDQIKDLFPLHENISKAVDGLPATDKFPRTHLLLSGWQMVEENFPLPIKGLMETKYTGYVLTKDEYKDVTPFSPMFGLDCEMCRTTTGDLELTRISIVDEDHKVFYEELVKPDNRIVDYLTQFSGITPKMMKNVTKKLQDVQKDLRNLLPPDAILVGQSLGNDLHALKMMHPYVIDSSVIFNLTGDRTRKSKLQLLAREFLFQHIQQGRGGHCSIEDSKASLELVQLKLQNDIFFGDAVLNGLSAQKHPQLGHPYFATSFFKQIARANKPVSVISLPDVAKRYKFFLNKGNNNVDDQSKVTIYSSECNETVIQDCIEKGPNASMNIAHLQVNQNDLEKEPETILRQLDTWIKNCYEATFAPSLSFVIFGGQRETGNGSCFIKMKNLF</sequence>
<protein>
    <submittedName>
        <fullName evidence="10">RNA exonuclease 5</fullName>
    </submittedName>
</protein>
<dbReference type="InterPro" id="IPR012337">
    <property type="entry name" value="RNaseH-like_sf"/>
</dbReference>
<dbReference type="SUPFAM" id="SSF53098">
    <property type="entry name" value="Ribonuclease H-like"/>
    <property type="match status" value="1"/>
</dbReference>
<evidence type="ECO:0000256" key="5">
    <source>
        <dbReference type="ARBA" id="ARBA00022839"/>
    </source>
</evidence>
<evidence type="ECO:0000256" key="2">
    <source>
        <dbReference type="ARBA" id="ARBA00006357"/>
    </source>
</evidence>
<dbReference type="SMART" id="SM00479">
    <property type="entry name" value="EXOIII"/>
    <property type="match status" value="1"/>
</dbReference>